<name>A0A1T4K724_9FIRM</name>
<dbReference type="EMBL" id="FUXA01000003">
    <property type="protein sequence ID" value="SJZ38105.1"/>
    <property type="molecule type" value="Genomic_DNA"/>
</dbReference>
<reference evidence="1 2" key="1">
    <citation type="submission" date="2017-02" db="EMBL/GenBank/DDBJ databases">
        <authorList>
            <person name="Peterson S.W."/>
        </authorList>
    </citation>
    <scope>NUCLEOTIDE SEQUENCE [LARGE SCALE GENOMIC DNA]</scope>
    <source>
        <strain evidence="1 2">ATCC 17233</strain>
    </source>
</reference>
<gene>
    <name evidence="1" type="ORF">SAMN02745110_00204</name>
</gene>
<evidence type="ECO:0000313" key="1">
    <source>
        <dbReference type="EMBL" id="SJZ38105.1"/>
    </source>
</evidence>
<proteinExistence type="predicted"/>
<sequence>MDILNAIFSKPEYKIPVEFDTDDFKEEVRKLLSSYIKELEEVGVSENVIEYVMPRQKHMTWMLNLLKKRRSSHTCRKDIFSQEMETDIHMR</sequence>
<accession>A0A1T4K724</accession>
<dbReference type="OrthoDB" id="7068172at2"/>
<protein>
    <submittedName>
        <fullName evidence="1">Uncharacterized protein</fullName>
    </submittedName>
</protein>
<dbReference type="AlphaFoldDB" id="A0A1T4K724"/>
<evidence type="ECO:0000313" key="2">
    <source>
        <dbReference type="Proteomes" id="UP000189857"/>
    </source>
</evidence>
<dbReference type="Proteomes" id="UP000189857">
    <property type="component" value="Unassembled WGS sequence"/>
</dbReference>
<dbReference type="RefSeq" id="WP_078785883.1">
    <property type="nucleotide sequence ID" value="NZ_FMTO01000002.1"/>
</dbReference>
<organism evidence="1 2">
    <name type="scientific">Eubacterium ruminantium</name>
    <dbReference type="NCBI Taxonomy" id="42322"/>
    <lineage>
        <taxon>Bacteria</taxon>
        <taxon>Bacillati</taxon>
        <taxon>Bacillota</taxon>
        <taxon>Clostridia</taxon>
        <taxon>Eubacteriales</taxon>
        <taxon>Eubacteriaceae</taxon>
        <taxon>Eubacterium</taxon>
    </lineage>
</organism>
<keyword evidence="2" id="KW-1185">Reference proteome</keyword>